<sequence>MDIKRSGSRPSTKPSPDYFTGAVRQDPLNEAPEPARVRAVLVTFEPGARTAWHTHPLGQTLIVTSGLGWAQRDGGPVEEIRPGDVVWFPPGEKHWHGAAATTAMSHIAIQEALNGSVATWMEKVSDEDYGKGTKG</sequence>
<dbReference type="Proteomes" id="UP000263993">
    <property type="component" value="Unassembled WGS sequence"/>
</dbReference>
<proteinExistence type="predicted"/>
<name>A0A371BBG5_9BRAD</name>
<evidence type="ECO:0000256" key="1">
    <source>
        <dbReference type="SAM" id="MobiDB-lite"/>
    </source>
</evidence>
<feature type="domain" description="Cupin type-2" evidence="2">
    <location>
        <begin position="41"/>
        <end position="105"/>
    </location>
</feature>
<evidence type="ECO:0000313" key="4">
    <source>
        <dbReference type="Proteomes" id="UP000263993"/>
    </source>
</evidence>
<dbReference type="PANTHER" id="PTHR43698">
    <property type="entry name" value="RIBD C-TERMINAL DOMAIN CONTAINING PROTEIN"/>
    <property type="match status" value="1"/>
</dbReference>
<dbReference type="InterPro" id="IPR014710">
    <property type="entry name" value="RmlC-like_jellyroll"/>
</dbReference>
<gene>
    <name evidence="3" type="ORF">DXH78_09315</name>
</gene>
<comment type="caution">
    <text evidence="3">The sequence shown here is derived from an EMBL/GenBank/DDBJ whole genome shotgun (WGS) entry which is preliminary data.</text>
</comment>
<evidence type="ECO:0000259" key="2">
    <source>
        <dbReference type="Pfam" id="PF07883"/>
    </source>
</evidence>
<dbReference type="RefSeq" id="WP_115516769.1">
    <property type="nucleotide sequence ID" value="NZ_QRGO01000001.1"/>
</dbReference>
<dbReference type="InterPro" id="IPR013096">
    <property type="entry name" value="Cupin_2"/>
</dbReference>
<keyword evidence="4" id="KW-1185">Reference proteome</keyword>
<reference evidence="4" key="1">
    <citation type="submission" date="2018-08" db="EMBL/GenBank/DDBJ databases">
        <authorList>
            <person name="Kim S.-J."/>
            <person name="Jung G.-Y."/>
        </authorList>
    </citation>
    <scope>NUCLEOTIDE SEQUENCE [LARGE SCALE GENOMIC DNA]</scope>
    <source>
        <strain evidence="4">GY_H</strain>
    </source>
</reference>
<dbReference type="CDD" id="cd02233">
    <property type="entry name" value="cupin_HNL-like"/>
    <property type="match status" value="1"/>
</dbReference>
<dbReference type="AlphaFoldDB" id="A0A371BBG5"/>
<evidence type="ECO:0000313" key="3">
    <source>
        <dbReference type="EMBL" id="RDV04743.1"/>
    </source>
</evidence>
<dbReference type="InterPro" id="IPR011051">
    <property type="entry name" value="RmlC_Cupin_sf"/>
</dbReference>
<protein>
    <submittedName>
        <fullName evidence="3">Cupin domain-containing protein</fullName>
    </submittedName>
</protein>
<dbReference type="Gene3D" id="2.60.120.10">
    <property type="entry name" value="Jelly Rolls"/>
    <property type="match status" value="1"/>
</dbReference>
<dbReference type="OrthoDB" id="9802489at2"/>
<feature type="region of interest" description="Disordered" evidence="1">
    <location>
        <begin position="1"/>
        <end position="32"/>
    </location>
</feature>
<dbReference type="SUPFAM" id="SSF51182">
    <property type="entry name" value="RmlC-like cupins"/>
    <property type="match status" value="1"/>
</dbReference>
<accession>A0A371BBG5</accession>
<organism evidence="3 4">
    <name type="scientific">Undibacter mobilis</name>
    <dbReference type="NCBI Taxonomy" id="2292256"/>
    <lineage>
        <taxon>Bacteria</taxon>
        <taxon>Pseudomonadati</taxon>
        <taxon>Pseudomonadota</taxon>
        <taxon>Alphaproteobacteria</taxon>
        <taxon>Hyphomicrobiales</taxon>
        <taxon>Nitrobacteraceae</taxon>
        <taxon>Undibacter</taxon>
    </lineage>
</organism>
<dbReference type="PANTHER" id="PTHR43698:SF1">
    <property type="entry name" value="BLL4564 PROTEIN"/>
    <property type="match status" value="1"/>
</dbReference>
<dbReference type="InterPro" id="IPR047263">
    <property type="entry name" value="HNL-like_cupin"/>
</dbReference>
<dbReference type="Pfam" id="PF07883">
    <property type="entry name" value="Cupin_2"/>
    <property type="match status" value="1"/>
</dbReference>
<dbReference type="EMBL" id="QRGO01000001">
    <property type="protein sequence ID" value="RDV04743.1"/>
    <property type="molecule type" value="Genomic_DNA"/>
</dbReference>